<evidence type="ECO:0000259" key="1">
    <source>
        <dbReference type="Pfam" id="PF00651"/>
    </source>
</evidence>
<protein>
    <recommendedName>
        <fullName evidence="1">BTB domain-containing protein</fullName>
    </recommendedName>
</protein>
<dbReference type="PANTHER" id="PTHR24413">
    <property type="entry name" value="SPECKLE-TYPE POZ PROTEIN"/>
    <property type="match status" value="1"/>
</dbReference>
<dbReference type="Pfam" id="PF00651">
    <property type="entry name" value="BTB"/>
    <property type="match status" value="1"/>
</dbReference>
<sequence>MTSTESEKASIVDVRTIHVRNFSRDNLYKGERTHFVIERNNRTSEIFSVLVYRNGIDSKSRQYVSVDIFKVHKETDPQAFGFKDSLSWTLSVVGIDGVGKYYQSFVEKNTANEFYSVRIPKFLERSVILEQSDELLPDDVLTVRVELSGMSYTALSPSEGMVFQLPFLKDVDNQEGEEDSKLVVRHSRLVHENRVESDLGLLFVTLVNALVFMFRFRRDFQGDVSGVEASKHFLPLTDPMDEIKSMYLGSNPLFQTYVSLNTKFRKSLRSIFYLSEENSAKENMYMKKLEVISNVMGCLYTMPKVRFVFGELEGDWLPWLSWTIDIEVVGDENPIEAEKSIKMKDDNISQTNVNAGEGSSNENRCPVKCGERVSSELGTIAHEKLYKEEQKQMKEENCAKKVEESQLSVRARKEKAPETNIKEDKRTQMQNQIYLRAIDACKAKALDLRLNGAKITKEENILVKAMDEYEPTDFRHEIDFIKDAICYLMLEVNGDTFASEDSDDAIQNNLNIETMDGVTFAVPFENDKESFGSKLVSCSPVFKTMLKHPMRERFHKMVRLGDIDSHTFINFLIYLRNGCLMTETLSQVTDLYEMADKYDIKELMQTCAQRMVPYFSTNNIDDIEVLAFFHSDDFLLQLVETFKNKKTVPQLPSFAEANWQEELAKQLKESFNFEEIVEPAQENKFDFYQ</sequence>
<comment type="caution">
    <text evidence="2">The sequence shown here is derived from an EMBL/GenBank/DDBJ whole genome shotgun (WGS) entry which is preliminary data.</text>
</comment>
<dbReference type="InterPro" id="IPR000210">
    <property type="entry name" value="BTB/POZ_dom"/>
</dbReference>
<organism evidence="2 3">
    <name type="scientific">Nephila pilipes</name>
    <name type="common">Giant wood spider</name>
    <name type="synonym">Nephila maculata</name>
    <dbReference type="NCBI Taxonomy" id="299642"/>
    <lineage>
        <taxon>Eukaryota</taxon>
        <taxon>Metazoa</taxon>
        <taxon>Ecdysozoa</taxon>
        <taxon>Arthropoda</taxon>
        <taxon>Chelicerata</taxon>
        <taxon>Arachnida</taxon>
        <taxon>Araneae</taxon>
        <taxon>Araneomorphae</taxon>
        <taxon>Entelegynae</taxon>
        <taxon>Araneoidea</taxon>
        <taxon>Nephilidae</taxon>
        <taxon>Nephila</taxon>
    </lineage>
</organism>
<dbReference type="SUPFAM" id="SSF54695">
    <property type="entry name" value="POZ domain"/>
    <property type="match status" value="1"/>
</dbReference>
<name>A0A8X6MXK4_NEPPI</name>
<keyword evidence="3" id="KW-1185">Reference proteome</keyword>
<dbReference type="OrthoDB" id="6426170at2759"/>
<evidence type="ECO:0000313" key="2">
    <source>
        <dbReference type="EMBL" id="GFS83044.1"/>
    </source>
</evidence>
<evidence type="ECO:0000313" key="3">
    <source>
        <dbReference type="Proteomes" id="UP000887013"/>
    </source>
</evidence>
<dbReference type="AlphaFoldDB" id="A0A8X6MXK4"/>
<gene>
    <name evidence="2" type="primary">AVEN_165906_1</name>
    <name evidence="2" type="ORF">NPIL_123211</name>
</gene>
<dbReference type="Proteomes" id="UP000887013">
    <property type="component" value="Unassembled WGS sequence"/>
</dbReference>
<dbReference type="Gene3D" id="3.30.710.10">
    <property type="entry name" value="Potassium Channel Kv1.1, Chain A"/>
    <property type="match status" value="1"/>
</dbReference>
<dbReference type="SUPFAM" id="SSF49599">
    <property type="entry name" value="TRAF domain-like"/>
    <property type="match status" value="1"/>
</dbReference>
<dbReference type="EMBL" id="BMAW01003332">
    <property type="protein sequence ID" value="GFS83044.1"/>
    <property type="molecule type" value="Genomic_DNA"/>
</dbReference>
<proteinExistence type="predicted"/>
<feature type="domain" description="BTB" evidence="1">
    <location>
        <begin position="535"/>
        <end position="610"/>
    </location>
</feature>
<accession>A0A8X6MXK4</accession>
<dbReference type="InterPro" id="IPR011333">
    <property type="entry name" value="SKP1/BTB/POZ_sf"/>
</dbReference>
<reference evidence="2" key="1">
    <citation type="submission" date="2020-08" db="EMBL/GenBank/DDBJ databases">
        <title>Multicomponent nature underlies the extraordinary mechanical properties of spider dragline silk.</title>
        <authorList>
            <person name="Kono N."/>
            <person name="Nakamura H."/>
            <person name="Mori M."/>
            <person name="Yoshida Y."/>
            <person name="Ohtoshi R."/>
            <person name="Malay A.D."/>
            <person name="Moran D.A.P."/>
            <person name="Tomita M."/>
            <person name="Numata K."/>
            <person name="Arakawa K."/>
        </authorList>
    </citation>
    <scope>NUCLEOTIDE SEQUENCE</scope>
</reference>